<proteinExistence type="predicted"/>
<dbReference type="InterPro" id="IPR032675">
    <property type="entry name" value="LRR_dom_sf"/>
</dbReference>
<evidence type="ECO:0000256" key="2">
    <source>
        <dbReference type="ARBA" id="ARBA00022737"/>
    </source>
</evidence>
<keyword evidence="2" id="KW-0677">Repeat</keyword>
<protein>
    <submittedName>
        <fullName evidence="4">PRAME family member 8-like</fullName>
    </submittedName>
</protein>
<gene>
    <name evidence="4" type="primary">LOC121140985</name>
</gene>
<organism evidence="3 4">
    <name type="scientific">Mesocricetus auratus</name>
    <name type="common">Golden hamster</name>
    <dbReference type="NCBI Taxonomy" id="10036"/>
    <lineage>
        <taxon>Eukaryota</taxon>
        <taxon>Metazoa</taxon>
        <taxon>Chordata</taxon>
        <taxon>Craniata</taxon>
        <taxon>Vertebrata</taxon>
        <taxon>Euteleostomi</taxon>
        <taxon>Mammalia</taxon>
        <taxon>Eutheria</taxon>
        <taxon>Euarchontoglires</taxon>
        <taxon>Glires</taxon>
        <taxon>Rodentia</taxon>
        <taxon>Myomorpha</taxon>
        <taxon>Muroidea</taxon>
        <taxon>Cricetidae</taxon>
        <taxon>Cricetinae</taxon>
        <taxon>Mesocricetus</taxon>
    </lineage>
</organism>
<dbReference type="PANTHER" id="PTHR14224:SF94">
    <property type="entry name" value="PRAME FAMILY MEMBER 12"/>
    <property type="match status" value="1"/>
</dbReference>
<dbReference type="SUPFAM" id="SSF52047">
    <property type="entry name" value="RNI-like"/>
    <property type="match status" value="1"/>
</dbReference>
<keyword evidence="3" id="KW-1185">Reference proteome</keyword>
<evidence type="ECO:0000313" key="4">
    <source>
        <dbReference type="RefSeq" id="XP_040603812.1"/>
    </source>
</evidence>
<accession>A0ABM2XM37</accession>
<dbReference type="RefSeq" id="XP_040603812.1">
    <property type="nucleotide sequence ID" value="XM_040747878.1"/>
</dbReference>
<evidence type="ECO:0000313" key="3">
    <source>
        <dbReference type="Proteomes" id="UP000886700"/>
    </source>
</evidence>
<dbReference type="InterPro" id="IPR050694">
    <property type="entry name" value="LRRC14/PRAME"/>
</dbReference>
<evidence type="ECO:0000256" key="1">
    <source>
        <dbReference type="ARBA" id="ARBA00022614"/>
    </source>
</evidence>
<dbReference type="Gene3D" id="3.80.10.10">
    <property type="entry name" value="Ribonuclease Inhibitor"/>
    <property type="match status" value="1"/>
</dbReference>
<keyword evidence="1" id="KW-0433">Leucine-rich repeat</keyword>
<reference evidence="4" key="1">
    <citation type="submission" date="2025-08" db="UniProtKB">
        <authorList>
            <consortium name="RefSeq"/>
        </authorList>
    </citation>
    <scope>IDENTIFICATION</scope>
    <source>
        <tissue evidence="4">Liver</tissue>
    </source>
</reference>
<sequence>MGARTPPTLEELARQALLKNEALTISALEQLPKMLFIALSQKALRKALNSEGLRGWEMVAVGIRTPWKQSITHCKLYQTNLYHLSQCHHLCQLKHLDMSGVLLSNFFLMPLRVLLEKVVDTLESLELEGCGIKDSQLSFFLPVLRQCSKLTKVNFYTNDFSMNVLSDLLHHTANLSKMTMEQYPAPQECYELGVVSIERFVQVCPVLMDTLRAIRQPKSISFATDVCSRCSKRCVYEQETRLCSCLQ</sequence>
<dbReference type="GeneID" id="121140985"/>
<name>A0ABM2XM37_MESAU</name>
<dbReference type="PANTHER" id="PTHR14224">
    <property type="entry name" value="SIMILAR TO PREFERENTIALLY EXPRESSED ANTIGEN IN MELANOMA-LIKE 3"/>
    <property type="match status" value="1"/>
</dbReference>
<dbReference type="Proteomes" id="UP000886700">
    <property type="component" value="Unplaced"/>
</dbReference>